<organism evidence="1 2">
    <name type="scientific">Streptomyces zaomyceticus</name>
    <dbReference type="NCBI Taxonomy" id="68286"/>
    <lineage>
        <taxon>Bacteria</taxon>
        <taxon>Bacillati</taxon>
        <taxon>Actinomycetota</taxon>
        <taxon>Actinomycetes</taxon>
        <taxon>Kitasatosporales</taxon>
        <taxon>Streptomycetaceae</taxon>
        <taxon>Streptomyces</taxon>
    </lineage>
</organism>
<keyword evidence="2" id="KW-1185">Reference proteome</keyword>
<protein>
    <submittedName>
        <fullName evidence="1">Uncharacterized protein</fullName>
    </submittedName>
</protein>
<sequence>MDASEVSSLHTSMRKYGIPGVLEPVDPRNRAGVWRVVDPVDRRDITVDVLARVAAADRHRPTRGFVISG</sequence>
<evidence type="ECO:0000313" key="1">
    <source>
        <dbReference type="EMBL" id="WTR71200.1"/>
    </source>
</evidence>
<proteinExistence type="predicted"/>
<dbReference type="RefSeq" id="WP_327163322.1">
    <property type="nucleotide sequence ID" value="NZ_CP108062.1"/>
</dbReference>
<dbReference type="Proteomes" id="UP001622594">
    <property type="component" value="Chromosome"/>
</dbReference>
<accession>A0ABZ1LEE5</accession>
<gene>
    <name evidence="1" type="ORF">OG814_18870</name>
</gene>
<evidence type="ECO:0000313" key="2">
    <source>
        <dbReference type="Proteomes" id="UP001622594"/>
    </source>
</evidence>
<name>A0ABZ1LEE5_9ACTN</name>
<dbReference type="EMBL" id="CP108188">
    <property type="protein sequence ID" value="WTR71200.1"/>
    <property type="molecule type" value="Genomic_DNA"/>
</dbReference>
<reference evidence="1 2" key="1">
    <citation type="submission" date="2022-10" db="EMBL/GenBank/DDBJ databases">
        <title>The complete genomes of actinobacterial strains from the NBC collection.</title>
        <authorList>
            <person name="Joergensen T.S."/>
            <person name="Alvarez Arevalo M."/>
            <person name="Sterndorff E.B."/>
            <person name="Faurdal D."/>
            <person name="Vuksanovic O."/>
            <person name="Mourched A.-S."/>
            <person name="Charusanti P."/>
            <person name="Shaw S."/>
            <person name="Blin K."/>
            <person name="Weber T."/>
        </authorList>
    </citation>
    <scope>NUCLEOTIDE SEQUENCE [LARGE SCALE GENOMIC DNA]</scope>
    <source>
        <strain evidence="1 2">NBC_00123</strain>
    </source>
</reference>